<feature type="domain" description="Ig-like" evidence="9">
    <location>
        <begin position="323"/>
        <end position="412"/>
    </location>
</feature>
<dbReference type="EMBL" id="NDHI03003798">
    <property type="protein sequence ID" value="PNJ02664.1"/>
    <property type="molecule type" value="Genomic_DNA"/>
</dbReference>
<evidence type="ECO:0000256" key="3">
    <source>
        <dbReference type="ARBA" id="ARBA00023157"/>
    </source>
</evidence>
<accession>A0A2J8R2B3</accession>
<dbReference type="PROSITE" id="PS50835">
    <property type="entry name" value="IG_LIKE"/>
    <property type="match status" value="3"/>
</dbReference>
<proteinExistence type="inferred from homology"/>
<evidence type="ECO:0000256" key="2">
    <source>
        <dbReference type="ARBA" id="ARBA00022737"/>
    </source>
</evidence>
<dbReference type="InterPro" id="IPR003598">
    <property type="entry name" value="Ig_sub2"/>
</dbReference>
<dbReference type="InterPro" id="IPR050831">
    <property type="entry name" value="CEA_cell_adhesion"/>
</dbReference>
<keyword evidence="4" id="KW-0325">Glycoprotein</keyword>
<keyword evidence="7" id="KW-0812">Transmembrane</keyword>
<dbReference type="GO" id="GO:0007165">
    <property type="term" value="P:signal transduction"/>
    <property type="evidence" value="ECO:0007669"/>
    <property type="project" value="TreeGrafter"/>
</dbReference>
<dbReference type="CDD" id="cd05740">
    <property type="entry name" value="IgI_hCEACAM_2_4_6_like"/>
    <property type="match status" value="1"/>
</dbReference>
<dbReference type="GO" id="GO:0009986">
    <property type="term" value="C:cell surface"/>
    <property type="evidence" value="ECO:0007669"/>
    <property type="project" value="TreeGrafter"/>
</dbReference>
<comment type="caution">
    <text evidence="10">The sequence shown here is derived from an EMBL/GenBank/DDBJ whole genome shotgun (WGS) entry which is preliminary data.</text>
</comment>
<dbReference type="SUPFAM" id="SSF48726">
    <property type="entry name" value="Immunoglobulin"/>
    <property type="match status" value="4"/>
</dbReference>
<evidence type="ECO:0000256" key="6">
    <source>
        <dbReference type="ARBA" id="ARBA00038222"/>
    </source>
</evidence>
<dbReference type="GO" id="GO:0005886">
    <property type="term" value="C:plasma membrane"/>
    <property type="evidence" value="ECO:0007669"/>
    <property type="project" value="TreeGrafter"/>
</dbReference>
<dbReference type="PANTHER" id="PTHR44427:SF1">
    <property type="entry name" value="CARCINOEMBRYONIC ANTIGEN-RELATED CELL ADHESION MOLECULE 1"/>
    <property type="match status" value="1"/>
</dbReference>
<dbReference type="FunFam" id="2.60.40.10:FF:000340">
    <property type="entry name" value="Carcinoembryonic antigen-related cell adhesion molecule 1"/>
    <property type="match status" value="1"/>
</dbReference>
<dbReference type="Pfam" id="PF13927">
    <property type="entry name" value="Ig_3"/>
    <property type="match status" value="1"/>
</dbReference>
<dbReference type="FunFam" id="2.60.40.10:FF:000517">
    <property type="entry name" value="Carcinoembryonic antigen-related cell adhesion molecule 1"/>
    <property type="match status" value="1"/>
</dbReference>
<dbReference type="SMART" id="SM00408">
    <property type="entry name" value="IGc2"/>
    <property type="match status" value="3"/>
</dbReference>
<dbReference type="InterPro" id="IPR013783">
    <property type="entry name" value="Ig-like_fold"/>
</dbReference>
<comment type="similarity">
    <text evidence="6">Belongs to the immunoglobulin superfamily. CEA family.</text>
</comment>
<dbReference type="InterPro" id="IPR003599">
    <property type="entry name" value="Ig_sub"/>
</dbReference>
<dbReference type="AlphaFoldDB" id="A0A2J8R2B3"/>
<dbReference type="InterPro" id="IPR036179">
    <property type="entry name" value="Ig-like_dom_sf"/>
</dbReference>
<dbReference type="CDD" id="cd20948">
    <property type="entry name" value="IgC2_CEACAM5-like"/>
    <property type="match status" value="1"/>
</dbReference>
<keyword evidence="7" id="KW-0472">Membrane</keyword>
<evidence type="ECO:0000256" key="1">
    <source>
        <dbReference type="ARBA" id="ARBA00022729"/>
    </source>
</evidence>
<organism evidence="10">
    <name type="scientific">Pongo abelii</name>
    <name type="common">Sumatran orangutan</name>
    <name type="synonym">Pongo pygmaeus abelii</name>
    <dbReference type="NCBI Taxonomy" id="9601"/>
    <lineage>
        <taxon>Eukaryota</taxon>
        <taxon>Metazoa</taxon>
        <taxon>Chordata</taxon>
        <taxon>Craniata</taxon>
        <taxon>Vertebrata</taxon>
        <taxon>Euteleostomi</taxon>
        <taxon>Mammalia</taxon>
        <taxon>Eutheria</taxon>
        <taxon>Euarchontoglires</taxon>
        <taxon>Primates</taxon>
        <taxon>Haplorrhini</taxon>
        <taxon>Catarrhini</taxon>
        <taxon>Hominidae</taxon>
        <taxon>Pongo</taxon>
    </lineage>
</organism>
<protein>
    <submittedName>
        <fullName evidence="10">CEACAM1 isoform 3</fullName>
    </submittedName>
</protein>
<evidence type="ECO:0000256" key="5">
    <source>
        <dbReference type="ARBA" id="ARBA00023319"/>
    </source>
</evidence>
<dbReference type="InterPro" id="IPR013106">
    <property type="entry name" value="Ig_V-set"/>
</dbReference>
<keyword evidence="1 8" id="KW-0732">Signal</keyword>
<name>A0A2J8R2B3_PONAB</name>
<gene>
    <name evidence="10" type="ORF">CR201_G0054637</name>
</gene>
<evidence type="ECO:0000259" key="9">
    <source>
        <dbReference type="PROSITE" id="PS50835"/>
    </source>
</evidence>
<evidence type="ECO:0000256" key="8">
    <source>
        <dbReference type="SAM" id="SignalP"/>
    </source>
</evidence>
<evidence type="ECO:0000313" key="10">
    <source>
        <dbReference type="EMBL" id="PNJ02664.1"/>
    </source>
</evidence>
<feature type="signal peptide" evidence="8">
    <location>
        <begin position="1"/>
        <end position="34"/>
    </location>
</feature>
<dbReference type="FunFam" id="2.60.40.10:FF:000244">
    <property type="entry name" value="carcinoembryonic antigen-related cell adhesion molecule 16"/>
    <property type="match status" value="2"/>
</dbReference>
<dbReference type="InterPro" id="IPR013151">
    <property type="entry name" value="Immunoglobulin_dom"/>
</dbReference>
<dbReference type="Pfam" id="PF13895">
    <property type="entry name" value="Ig_2"/>
    <property type="match status" value="1"/>
</dbReference>
<feature type="chain" id="PRO_5014448800" evidence="8">
    <location>
        <begin position="35"/>
        <end position="463"/>
    </location>
</feature>
<feature type="domain" description="Ig-like" evidence="9">
    <location>
        <begin position="237"/>
        <end position="317"/>
    </location>
</feature>
<keyword evidence="2" id="KW-0677">Repeat</keyword>
<keyword evidence="3" id="KW-1015">Disulfide bond</keyword>
<dbReference type="PANTHER" id="PTHR44427">
    <property type="entry name" value="CARCINOEMBRYONIC ANTIGEN-RELATED CELL ADHESION MOLECULE 19"/>
    <property type="match status" value="1"/>
</dbReference>
<feature type="domain" description="Ig-like" evidence="9">
    <location>
        <begin position="145"/>
        <end position="232"/>
    </location>
</feature>
<evidence type="ECO:0000256" key="4">
    <source>
        <dbReference type="ARBA" id="ARBA00023180"/>
    </source>
</evidence>
<keyword evidence="7" id="KW-1133">Transmembrane helix</keyword>
<evidence type="ECO:0000256" key="7">
    <source>
        <dbReference type="SAM" id="Phobius"/>
    </source>
</evidence>
<sequence length="463" mass="50744">MGHLSAPLHRVRVPWQGLLLTASLLTFWNPPTTAQLTTESTPFNVAEGKEVLLLVHNLPQNPLGYNWYKGEMVDANHRIIGYVISDQLTTPGPAYSSREKIYPNASLLIQNVTQNDTGFYTLQVIKSDLVNEEATGQFHVYPETPKPFISSNNSNPVEDNDAVALTCEPGTQDTTYLWWINNQSLLISPRLQLSNGNRTLTLLSVTRNDAGPYECEIQNPVSANRSDPVTLNVTYGPDTPTISPSDTYYRPGANLSLSCYAASNPPAQYSWLINGTFQQSTQELFIPNITVNNSGSYTCHANNSVTGRNRTTVKTIIVTELSPVVKPQIKASKTTVTEDKDSVNLTCSTNDTGISISWFFENQSLPSSERMKLSQGNTTLSINPVKREDAGKYWCEVFNSISKNQSDPIMLTVKYNYPSQENGLSAGAIAGIVIGVLALVALIAVALACFLHFRKTGSSGPLQ</sequence>
<keyword evidence="5" id="KW-0393">Immunoglobulin domain</keyword>
<dbReference type="SMART" id="SM00409">
    <property type="entry name" value="IG"/>
    <property type="match status" value="4"/>
</dbReference>
<dbReference type="CDD" id="cd05774">
    <property type="entry name" value="IgV_CEACAM_D1"/>
    <property type="match status" value="1"/>
</dbReference>
<dbReference type="Pfam" id="PF00047">
    <property type="entry name" value="ig"/>
    <property type="match status" value="1"/>
</dbReference>
<dbReference type="Pfam" id="PF07686">
    <property type="entry name" value="V-set"/>
    <property type="match status" value="1"/>
</dbReference>
<dbReference type="Gene3D" id="2.60.40.10">
    <property type="entry name" value="Immunoglobulins"/>
    <property type="match status" value="4"/>
</dbReference>
<reference evidence="10" key="1">
    <citation type="submission" date="2017-12" db="EMBL/GenBank/DDBJ databases">
        <title>High-resolution comparative analysis of great ape genomes.</title>
        <authorList>
            <person name="Pollen A."/>
            <person name="Hastie A."/>
            <person name="Hormozdiari F."/>
            <person name="Dougherty M."/>
            <person name="Liu R."/>
            <person name="Chaisson M."/>
            <person name="Hoppe E."/>
            <person name="Hill C."/>
            <person name="Pang A."/>
            <person name="Hillier L."/>
            <person name="Baker C."/>
            <person name="Armstrong J."/>
            <person name="Shendure J."/>
            <person name="Paten B."/>
            <person name="Wilson R."/>
            <person name="Chao H."/>
            <person name="Schneider V."/>
            <person name="Ventura M."/>
            <person name="Kronenberg Z."/>
            <person name="Murali S."/>
            <person name="Gordon D."/>
            <person name="Cantsilieris S."/>
            <person name="Munson K."/>
            <person name="Nelson B."/>
            <person name="Raja A."/>
            <person name="Underwood J."/>
            <person name="Diekhans M."/>
            <person name="Fiddes I."/>
            <person name="Haussler D."/>
            <person name="Eichler E."/>
        </authorList>
    </citation>
    <scope>NUCLEOTIDE SEQUENCE [LARGE SCALE GENOMIC DNA]</scope>
    <source>
        <strain evidence="10">Susie</strain>
    </source>
</reference>
<dbReference type="GO" id="GO:0002682">
    <property type="term" value="P:regulation of immune system process"/>
    <property type="evidence" value="ECO:0007669"/>
    <property type="project" value="TreeGrafter"/>
</dbReference>
<feature type="transmembrane region" description="Helical" evidence="7">
    <location>
        <begin position="428"/>
        <end position="453"/>
    </location>
</feature>
<dbReference type="InterPro" id="IPR007110">
    <property type="entry name" value="Ig-like_dom"/>
</dbReference>
<dbReference type="GO" id="GO:1990782">
    <property type="term" value="F:protein tyrosine kinase binding"/>
    <property type="evidence" value="ECO:0007669"/>
    <property type="project" value="TreeGrafter"/>
</dbReference>